<reference evidence="2 3" key="1">
    <citation type="submission" date="2013-11" db="EMBL/GenBank/DDBJ databases">
        <title>Draft genome of the bovine lungworm Dictyocaulus viviparus.</title>
        <authorList>
            <person name="Mitreva M."/>
        </authorList>
    </citation>
    <scope>NUCLEOTIDE SEQUENCE [LARGE SCALE GENOMIC DNA]</scope>
    <source>
        <strain evidence="2 3">HannoverDv2000</strain>
    </source>
</reference>
<reference evidence="3" key="2">
    <citation type="journal article" date="2016" name="Sci. Rep.">
        <title>Dictyocaulus viviparus genome, variome and transcriptome elucidate lungworm biology and support future intervention.</title>
        <authorList>
            <person name="McNulty S.N."/>
            <person name="Strube C."/>
            <person name="Rosa B.A."/>
            <person name="Martin J.C."/>
            <person name="Tyagi R."/>
            <person name="Choi Y.J."/>
            <person name="Wang Q."/>
            <person name="Hallsworth Pepin K."/>
            <person name="Zhang X."/>
            <person name="Ozersky P."/>
            <person name="Wilson R.K."/>
            <person name="Sternberg P.W."/>
            <person name="Gasser R.B."/>
            <person name="Mitreva M."/>
        </authorList>
    </citation>
    <scope>NUCLEOTIDE SEQUENCE [LARGE SCALE GENOMIC DNA]</scope>
    <source>
        <strain evidence="3">HannoverDv2000</strain>
    </source>
</reference>
<accession>A0A0D8X982</accession>
<name>A0A0D8X982_DICVI</name>
<evidence type="ECO:0000313" key="3">
    <source>
        <dbReference type="Proteomes" id="UP000053766"/>
    </source>
</evidence>
<gene>
    <name evidence="2" type="ORF">DICVIV_13752</name>
</gene>
<proteinExistence type="predicted"/>
<keyword evidence="1" id="KW-0812">Transmembrane</keyword>
<keyword evidence="1" id="KW-0472">Membrane</keyword>
<protein>
    <submittedName>
        <fullName evidence="2">Uncharacterized protein</fullName>
    </submittedName>
</protein>
<feature type="transmembrane region" description="Helical" evidence="1">
    <location>
        <begin position="49"/>
        <end position="68"/>
    </location>
</feature>
<organism evidence="2 3">
    <name type="scientific">Dictyocaulus viviparus</name>
    <name type="common">Bovine lungworm</name>
    <dbReference type="NCBI Taxonomy" id="29172"/>
    <lineage>
        <taxon>Eukaryota</taxon>
        <taxon>Metazoa</taxon>
        <taxon>Ecdysozoa</taxon>
        <taxon>Nematoda</taxon>
        <taxon>Chromadorea</taxon>
        <taxon>Rhabditida</taxon>
        <taxon>Rhabditina</taxon>
        <taxon>Rhabditomorpha</taxon>
        <taxon>Strongyloidea</taxon>
        <taxon>Metastrongylidae</taxon>
        <taxon>Dictyocaulus</taxon>
    </lineage>
</organism>
<dbReference type="Proteomes" id="UP000053766">
    <property type="component" value="Unassembled WGS sequence"/>
</dbReference>
<keyword evidence="3" id="KW-1185">Reference proteome</keyword>
<sequence>MCFLFQEEEIMPLAFLNVNYNLTHDDIEKVEMIKKTHQEQLTYEEVQTVVLAVLLIVTVIVLLTATGFKCYSMNCCGCNPRHKRKRGIRNSLSTSLPSSLSATI</sequence>
<keyword evidence="1" id="KW-1133">Transmembrane helix</keyword>
<evidence type="ECO:0000313" key="2">
    <source>
        <dbReference type="EMBL" id="KJH40307.1"/>
    </source>
</evidence>
<evidence type="ECO:0000256" key="1">
    <source>
        <dbReference type="SAM" id="Phobius"/>
    </source>
</evidence>
<dbReference type="EMBL" id="KN717392">
    <property type="protein sequence ID" value="KJH40307.1"/>
    <property type="molecule type" value="Genomic_DNA"/>
</dbReference>
<dbReference type="AlphaFoldDB" id="A0A0D8X982"/>